<dbReference type="GO" id="GO:0046961">
    <property type="term" value="F:proton-transporting ATPase activity, rotational mechanism"/>
    <property type="evidence" value="ECO:0007669"/>
    <property type="project" value="InterPro"/>
</dbReference>
<accession>A0A238F6Y2</accession>
<dbReference type="AlphaFoldDB" id="A0A238F6Y2"/>
<dbReference type="InterPro" id="IPR005124">
    <property type="entry name" value="V-ATPase_G"/>
</dbReference>
<gene>
    <name evidence="6" type="ORF">BQ2448_5442</name>
</gene>
<evidence type="ECO:0000256" key="2">
    <source>
        <dbReference type="ARBA" id="ARBA00022448"/>
    </source>
</evidence>
<evidence type="ECO:0000256" key="3">
    <source>
        <dbReference type="ARBA" id="ARBA00022781"/>
    </source>
</evidence>
<evidence type="ECO:0000256" key="5">
    <source>
        <dbReference type="RuleBase" id="RU364019"/>
    </source>
</evidence>
<dbReference type="GO" id="GO:0000221">
    <property type="term" value="C:vacuolar proton-transporting V-type ATPase, V1 domain"/>
    <property type="evidence" value="ECO:0007669"/>
    <property type="project" value="TreeGrafter"/>
</dbReference>
<keyword evidence="4 5" id="KW-0406">Ion transport</keyword>
<dbReference type="PANTHER" id="PTHR12713">
    <property type="entry name" value="VACUOLAR ATP SYNTHASE SUBUNIT G"/>
    <property type="match status" value="1"/>
</dbReference>
<evidence type="ECO:0000256" key="1">
    <source>
        <dbReference type="ARBA" id="ARBA00010066"/>
    </source>
</evidence>
<name>A0A238F6Y2_9BASI</name>
<evidence type="ECO:0000313" key="6">
    <source>
        <dbReference type="EMBL" id="SCV67831.1"/>
    </source>
</evidence>
<dbReference type="Gene3D" id="1.20.5.2950">
    <property type="match status" value="1"/>
</dbReference>
<dbReference type="OrthoDB" id="250802at2759"/>
<reference evidence="7" key="1">
    <citation type="submission" date="2016-09" db="EMBL/GenBank/DDBJ databases">
        <authorList>
            <person name="Jeantristanb JTB J.-T."/>
            <person name="Ricardo R."/>
        </authorList>
    </citation>
    <scope>NUCLEOTIDE SEQUENCE [LARGE SCALE GENOMIC DNA]</scope>
</reference>
<keyword evidence="7" id="KW-1185">Reference proteome</keyword>
<dbReference type="NCBIfam" id="TIGR01147">
    <property type="entry name" value="V_ATP_synt_G"/>
    <property type="match status" value="1"/>
</dbReference>
<dbReference type="Proteomes" id="UP000198372">
    <property type="component" value="Unassembled WGS sequence"/>
</dbReference>
<keyword evidence="3 5" id="KW-0375">Hydrogen ion transport</keyword>
<evidence type="ECO:0000313" key="7">
    <source>
        <dbReference type="Proteomes" id="UP000198372"/>
    </source>
</evidence>
<dbReference type="Pfam" id="PF03179">
    <property type="entry name" value="V-ATPase_G"/>
    <property type="match status" value="1"/>
</dbReference>
<comment type="subunit">
    <text evidence="5">V-ATPase is a heteromultimeric enzyme made up of two complexes: the ATP-hydrolytic V1 complex and the proton translocation V0 complex.</text>
</comment>
<comment type="function">
    <text evidence="5">Subunit of the V1 complex of vacuolar(H+)-ATPase (V-ATPase), a multisubunit enzyme composed of a peripheral complex (V1) that hydrolyzes ATP and a membrane integral complex (V0) that translocates protons. V-ATPase is responsible for acidifying and maintaining the pH of intracellular compartments and in some cell types, is targeted to the plasma membrane, where it is responsible for acidifying the extracellular environment.</text>
</comment>
<dbReference type="FunFam" id="1.20.5.2950:FF:000001">
    <property type="entry name" value="V-type proton ATPase subunit G"/>
    <property type="match status" value="1"/>
</dbReference>
<dbReference type="STRING" id="269621.A0A238F6Y2"/>
<dbReference type="EMBL" id="FMSP01000002">
    <property type="protein sequence ID" value="SCV67831.1"/>
    <property type="molecule type" value="Genomic_DNA"/>
</dbReference>
<dbReference type="PANTHER" id="PTHR12713:SF11">
    <property type="entry name" value="V-TYPE PROTON ATPASE SUBUNIT G"/>
    <property type="match status" value="1"/>
</dbReference>
<protein>
    <recommendedName>
        <fullName evidence="5">V-type proton ATPase subunit G</fullName>
    </recommendedName>
</protein>
<proteinExistence type="inferred from homology"/>
<keyword evidence="2 5" id="KW-0813">Transport</keyword>
<evidence type="ECO:0000256" key="4">
    <source>
        <dbReference type="ARBA" id="ARBA00023065"/>
    </source>
</evidence>
<sequence>MAAQNSQGISALLDSEKEAAAIVQKAREYRTQRIKDARGEASKEIEALKKKSDDEFAQFVQQHSGDSSTSQTQVDEYTSDQLGKIASSFERNKDKVVDDLLQRVVEVNPRLHKNYKP</sequence>
<organism evidence="6 7">
    <name type="scientific">Microbotryum intermedium</name>
    <dbReference type="NCBI Taxonomy" id="269621"/>
    <lineage>
        <taxon>Eukaryota</taxon>
        <taxon>Fungi</taxon>
        <taxon>Dikarya</taxon>
        <taxon>Basidiomycota</taxon>
        <taxon>Pucciniomycotina</taxon>
        <taxon>Microbotryomycetes</taxon>
        <taxon>Microbotryales</taxon>
        <taxon>Microbotryaceae</taxon>
        <taxon>Microbotryum</taxon>
    </lineage>
</organism>
<comment type="similarity">
    <text evidence="1 5">Belongs to the V-ATPase G subunit family.</text>
</comment>
<dbReference type="GO" id="GO:0016887">
    <property type="term" value="F:ATP hydrolysis activity"/>
    <property type="evidence" value="ECO:0007669"/>
    <property type="project" value="TreeGrafter"/>
</dbReference>